<evidence type="ECO:0000313" key="2">
    <source>
        <dbReference type="EMBL" id="TIC81356.1"/>
    </source>
</evidence>
<gene>
    <name evidence="2" type="ORF">E5K04_10565</name>
</gene>
<evidence type="ECO:0000256" key="1">
    <source>
        <dbReference type="SAM" id="Phobius"/>
    </source>
</evidence>
<keyword evidence="1" id="KW-0472">Membrane</keyword>
<feature type="transmembrane region" description="Helical" evidence="1">
    <location>
        <begin position="86"/>
        <end position="112"/>
    </location>
</feature>
<organism evidence="2 3">
    <name type="scientific">Crenobacter intestini</name>
    <dbReference type="NCBI Taxonomy" id="2563443"/>
    <lineage>
        <taxon>Bacteria</taxon>
        <taxon>Pseudomonadati</taxon>
        <taxon>Pseudomonadota</taxon>
        <taxon>Betaproteobacteria</taxon>
        <taxon>Neisseriales</taxon>
        <taxon>Neisseriaceae</taxon>
        <taxon>Crenobacter</taxon>
    </lineage>
</organism>
<keyword evidence="3" id="KW-1185">Reference proteome</keyword>
<dbReference type="RefSeq" id="WP_136553817.1">
    <property type="nucleotide sequence ID" value="NZ_STGJ01000011.1"/>
</dbReference>
<keyword evidence="1" id="KW-0812">Transmembrane</keyword>
<keyword evidence="1" id="KW-1133">Transmembrane helix</keyword>
<comment type="caution">
    <text evidence="2">The sequence shown here is derived from an EMBL/GenBank/DDBJ whole genome shotgun (WGS) entry which is preliminary data.</text>
</comment>
<proteinExistence type="predicted"/>
<feature type="transmembrane region" description="Helical" evidence="1">
    <location>
        <begin position="124"/>
        <end position="143"/>
    </location>
</feature>
<dbReference type="OrthoDB" id="1366304at2"/>
<dbReference type="AlphaFoldDB" id="A0A4T0URY7"/>
<accession>A0A4T0URY7</accession>
<feature type="transmembrane region" description="Helical" evidence="1">
    <location>
        <begin position="51"/>
        <end position="74"/>
    </location>
</feature>
<evidence type="ECO:0000313" key="3">
    <source>
        <dbReference type="Proteomes" id="UP000308891"/>
    </source>
</evidence>
<protein>
    <submittedName>
        <fullName evidence="2">Uncharacterized protein</fullName>
    </submittedName>
</protein>
<name>A0A4T0URY7_9NEIS</name>
<sequence length="153" mass="15870">MHAASQIGVRSALIPGLINAVINGAIAYQGFKGAALIPLTVDVSNGGEMTVWSEVVALSFSLSAILGVITAVLFQKSAGVTPRKPVFPTLVLLALEQAVMLFGASVIFALLWHRLAGTVLVSPLAAALFVAAAAAVITIIVDIRVKRAVLRKD</sequence>
<dbReference type="EMBL" id="STGJ01000011">
    <property type="protein sequence ID" value="TIC81356.1"/>
    <property type="molecule type" value="Genomic_DNA"/>
</dbReference>
<dbReference type="Proteomes" id="UP000308891">
    <property type="component" value="Unassembled WGS sequence"/>
</dbReference>
<feature type="transmembrane region" description="Helical" evidence="1">
    <location>
        <begin position="12"/>
        <end position="31"/>
    </location>
</feature>
<reference evidence="2 3" key="1">
    <citation type="submission" date="2019-04" db="EMBL/GenBank/DDBJ databases">
        <title>Crenobacter sp. nov.</title>
        <authorList>
            <person name="Shi S."/>
        </authorList>
    </citation>
    <scope>NUCLEOTIDE SEQUENCE [LARGE SCALE GENOMIC DNA]</scope>
    <source>
        <strain evidence="2 3">GY 70310</strain>
    </source>
</reference>